<reference evidence="1 2" key="1">
    <citation type="journal article" date="2018" name="G3 (Bethesda)">
        <title>Phylogenetic and Phylogenomic Definition of Rhizopus Species.</title>
        <authorList>
            <person name="Gryganskyi A.P."/>
            <person name="Golan J."/>
            <person name="Dolatabadi S."/>
            <person name="Mondo S."/>
            <person name="Robb S."/>
            <person name="Idnurm A."/>
            <person name="Muszewska A."/>
            <person name="Steczkiewicz K."/>
            <person name="Masonjones S."/>
            <person name="Liao H.L."/>
            <person name="Gajdeczka M.T."/>
            <person name="Anike F."/>
            <person name="Vuek A."/>
            <person name="Anishchenko I.M."/>
            <person name="Voigt K."/>
            <person name="de Hoog G.S."/>
            <person name="Smith M.E."/>
            <person name="Heitman J."/>
            <person name="Vilgalys R."/>
            <person name="Stajich J.E."/>
        </authorList>
    </citation>
    <scope>NUCLEOTIDE SEQUENCE [LARGE SCALE GENOMIC DNA]</scope>
    <source>
        <strain evidence="1 2">CBS 357.93</strain>
    </source>
</reference>
<gene>
    <name evidence="1" type="ORF">CU097_003524</name>
</gene>
<proteinExistence type="predicted"/>
<evidence type="ECO:0000313" key="1">
    <source>
        <dbReference type="EMBL" id="RCH84275.1"/>
    </source>
</evidence>
<protein>
    <submittedName>
        <fullName evidence="1">Uncharacterized protein</fullName>
    </submittedName>
</protein>
<dbReference type="AlphaFoldDB" id="A0A367J2W7"/>
<comment type="caution">
    <text evidence="1">The sequence shown here is derived from an EMBL/GenBank/DDBJ whole genome shotgun (WGS) entry which is preliminary data.</text>
</comment>
<name>A0A367J2W7_RHIAZ</name>
<dbReference type="EMBL" id="PJQL01002411">
    <property type="protein sequence ID" value="RCH84275.1"/>
    <property type="molecule type" value="Genomic_DNA"/>
</dbReference>
<sequence length="71" mass="8397">MVYAYDKEILGAVWEFAKNFDKASPLGFSQWLNEQDIGVLMGKPEHKIFKRNKRTQKNKMTSKYFRQQALP</sequence>
<organism evidence="1 2">
    <name type="scientific">Rhizopus azygosporus</name>
    <name type="common">Rhizopus microsporus var. azygosporus</name>
    <dbReference type="NCBI Taxonomy" id="86630"/>
    <lineage>
        <taxon>Eukaryota</taxon>
        <taxon>Fungi</taxon>
        <taxon>Fungi incertae sedis</taxon>
        <taxon>Mucoromycota</taxon>
        <taxon>Mucoromycotina</taxon>
        <taxon>Mucoromycetes</taxon>
        <taxon>Mucorales</taxon>
        <taxon>Mucorineae</taxon>
        <taxon>Rhizopodaceae</taxon>
        <taxon>Rhizopus</taxon>
    </lineage>
</organism>
<keyword evidence="2" id="KW-1185">Reference proteome</keyword>
<dbReference type="Proteomes" id="UP000252139">
    <property type="component" value="Unassembled WGS sequence"/>
</dbReference>
<accession>A0A367J2W7</accession>
<feature type="non-terminal residue" evidence="1">
    <location>
        <position position="71"/>
    </location>
</feature>
<evidence type="ECO:0000313" key="2">
    <source>
        <dbReference type="Proteomes" id="UP000252139"/>
    </source>
</evidence>